<protein>
    <recommendedName>
        <fullName evidence="4">DUF5642 domain-containing protein</fullName>
    </recommendedName>
</protein>
<sequence length="164" mass="17523">MSAPMTAVRSLANEPQIVIPQPAGWERDPENESEERRFAMANGSLKAGRIASATVALRTLQGHRDPATELESVRVRTEKDPGNTHVTATDTEVCGFPGQTVHFTRTSDGLPSADETLLVVVVPAADETHQVAVTTRTTHGDDPEYQRAIGTILSGVQVLTPATA</sequence>
<dbReference type="AlphaFoldDB" id="A0A1E3RI54"/>
<gene>
    <name evidence="2" type="ORF">BHQ18_13935</name>
</gene>
<accession>A0A1E3RI54</accession>
<name>A0A1E3RI54_MYCFV</name>
<dbReference type="EMBL" id="MIHA01000009">
    <property type="protein sequence ID" value="ODQ89519.1"/>
    <property type="molecule type" value="Genomic_DNA"/>
</dbReference>
<comment type="caution">
    <text evidence="2">The sequence shown here is derived from an EMBL/GenBank/DDBJ whole genome shotgun (WGS) entry which is preliminary data.</text>
</comment>
<evidence type="ECO:0000313" key="2">
    <source>
        <dbReference type="EMBL" id="ODQ89519.1"/>
    </source>
</evidence>
<keyword evidence="1" id="KW-0732">Signal</keyword>
<evidence type="ECO:0008006" key="4">
    <source>
        <dbReference type="Google" id="ProtNLM"/>
    </source>
</evidence>
<organism evidence="2 3">
    <name type="scientific">Mycolicibacterium flavescens</name>
    <name type="common">Mycobacterium flavescens</name>
    <dbReference type="NCBI Taxonomy" id="1776"/>
    <lineage>
        <taxon>Bacteria</taxon>
        <taxon>Bacillati</taxon>
        <taxon>Actinomycetota</taxon>
        <taxon>Actinomycetes</taxon>
        <taxon>Mycobacteriales</taxon>
        <taxon>Mycobacteriaceae</taxon>
        <taxon>Mycolicibacterium</taxon>
    </lineage>
</organism>
<dbReference type="Gene3D" id="3.40.1000.10">
    <property type="entry name" value="Mog1/PsbP, alpha/beta/alpha sandwich"/>
    <property type="match status" value="1"/>
</dbReference>
<dbReference type="InterPro" id="IPR019674">
    <property type="entry name" value="Lipoprotein_LpqN/LpqT-like"/>
</dbReference>
<proteinExistence type="predicted"/>
<evidence type="ECO:0000313" key="3">
    <source>
        <dbReference type="Proteomes" id="UP000094053"/>
    </source>
</evidence>
<dbReference type="Proteomes" id="UP000094053">
    <property type="component" value="Unassembled WGS sequence"/>
</dbReference>
<reference evidence="3" key="1">
    <citation type="submission" date="2016-09" db="EMBL/GenBank/DDBJ databases">
        <authorList>
            <person name="Greninger A.L."/>
            <person name="Jerome K.R."/>
            <person name="Mcnair B."/>
            <person name="Wallis C."/>
            <person name="Fang F."/>
        </authorList>
    </citation>
    <scope>NUCLEOTIDE SEQUENCE [LARGE SCALE GENOMIC DNA]</scope>
    <source>
        <strain evidence="3">M6</strain>
    </source>
</reference>
<keyword evidence="3" id="KW-1185">Reference proteome</keyword>
<dbReference type="Pfam" id="PF10738">
    <property type="entry name" value="Lpp-LpqN"/>
    <property type="match status" value="1"/>
</dbReference>
<evidence type="ECO:0000256" key="1">
    <source>
        <dbReference type="ARBA" id="ARBA00022729"/>
    </source>
</evidence>